<dbReference type="InterPro" id="IPR011006">
    <property type="entry name" value="CheY-like_superfamily"/>
</dbReference>
<dbReference type="Proteomes" id="UP001214415">
    <property type="component" value="Chromosome 3"/>
</dbReference>
<feature type="domain" description="Response regulatory" evidence="4">
    <location>
        <begin position="925"/>
        <end position="1057"/>
    </location>
</feature>
<reference evidence="5" key="1">
    <citation type="submission" date="2023-03" db="EMBL/GenBank/DDBJ databases">
        <title>Mating type loci evolution in Malassezia.</title>
        <authorList>
            <person name="Coelho M.A."/>
        </authorList>
    </citation>
    <scope>NUCLEOTIDE SEQUENCE</scope>
    <source>
        <strain evidence="5">CBS 12830</strain>
    </source>
</reference>
<organism evidence="5 6">
    <name type="scientific">Malassezia equina</name>
    <dbReference type="NCBI Taxonomy" id="1381935"/>
    <lineage>
        <taxon>Eukaryota</taxon>
        <taxon>Fungi</taxon>
        <taxon>Dikarya</taxon>
        <taxon>Basidiomycota</taxon>
        <taxon>Ustilaginomycotina</taxon>
        <taxon>Malasseziomycetes</taxon>
        <taxon>Malasseziales</taxon>
        <taxon>Malasseziaceae</taxon>
        <taxon>Malassezia</taxon>
    </lineage>
</organism>
<dbReference type="SUPFAM" id="SSF55874">
    <property type="entry name" value="ATPase domain of HSP90 chaperone/DNA topoisomerase II/histidine kinase"/>
    <property type="match status" value="1"/>
</dbReference>
<dbReference type="InterPro" id="IPR005467">
    <property type="entry name" value="His_kinase_dom"/>
</dbReference>
<accession>A0AAF0EEH1</accession>
<dbReference type="PROSITE" id="PS50109">
    <property type="entry name" value="HIS_KIN"/>
    <property type="match status" value="1"/>
</dbReference>
<dbReference type="SMART" id="SM00448">
    <property type="entry name" value="REC"/>
    <property type="match status" value="1"/>
</dbReference>
<dbReference type="InterPro" id="IPR004358">
    <property type="entry name" value="Sig_transdc_His_kin-like_C"/>
</dbReference>
<dbReference type="InterPro" id="IPR001789">
    <property type="entry name" value="Sig_transdc_resp-reg_receiver"/>
</dbReference>
<dbReference type="Gene3D" id="3.30.565.10">
    <property type="entry name" value="Histidine kinase-like ATPase, C-terminal domain"/>
    <property type="match status" value="1"/>
</dbReference>
<dbReference type="Gene3D" id="1.10.287.130">
    <property type="match status" value="1"/>
</dbReference>
<dbReference type="InterPro" id="IPR036097">
    <property type="entry name" value="HisK_dim/P_sf"/>
</dbReference>
<dbReference type="PRINTS" id="PR00344">
    <property type="entry name" value="BCTRLSENSOR"/>
</dbReference>
<dbReference type="SUPFAM" id="SSF55781">
    <property type="entry name" value="GAF domain-like"/>
    <property type="match status" value="1"/>
</dbReference>
<name>A0AAF0EEH1_9BASI</name>
<dbReference type="Pfam" id="PF02518">
    <property type="entry name" value="HATPase_c"/>
    <property type="match status" value="1"/>
</dbReference>
<dbReference type="CDD" id="cd17546">
    <property type="entry name" value="REC_hyHK_CKI1_RcsC-like"/>
    <property type="match status" value="1"/>
</dbReference>
<dbReference type="EMBL" id="CP119902">
    <property type="protein sequence ID" value="WFD23096.1"/>
    <property type="molecule type" value="Genomic_DNA"/>
</dbReference>
<feature type="domain" description="Histidine kinase" evidence="3">
    <location>
        <begin position="406"/>
        <end position="662"/>
    </location>
</feature>
<dbReference type="InterPro" id="IPR036890">
    <property type="entry name" value="HATPase_C_sf"/>
</dbReference>
<dbReference type="InterPro" id="IPR003661">
    <property type="entry name" value="HisK_dim/P_dom"/>
</dbReference>
<dbReference type="SUPFAM" id="SSF52172">
    <property type="entry name" value="CheY-like"/>
    <property type="match status" value="1"/>
</dbReference>
<dbReference type="InterPro" id="IPR050956">
    <property type="entry name" value="2C_system_His_kinase"/>
</dbReference>
<dbReference type="InterPro" id="IPR029016">
    <property type="entry name" value="GAF-like_dom_sf"/>
</dbReference>
<dbReference type="SMART" id="SM00388">
    <property type="entry name" value="HisKA"/>
    <property type="match status" value="1"/>
</dbReference>
<evidence type="ECO:0000313" key="6">
    <source>
        <dbReference type="Proteomes" id="UP001214415"/>
    </source>
</evidence>
<dbReference type="SMART" id="SM00387">
    <property type="entry name" value="HATPase_c"/>
    <property type="match status" value="1"/>
</dbReference>
<evidence type="ECO:0000256" key="1">
    <source>
        <dbReference type="ARBA" id="ARBA00022553"/>
    </source>
</evidence>
<dbReference type="Pfam" id="PF00512">
    <property type="entry name" value="HisKA"/>
    <property type="match status" value="1"/>
</dbReference>
<evidence type="ECO:0000256" key="2">
    <source>
        <dbReference type="PROSITE-ProRule" id="PRU00169"/>
    </source>
</evidence>
<dbReference type="PANTHER" id="PTHR43719">
    <property type="entry name" value="TWO-COMPONENT HISTIDINE KINASE"/>
    <property type="match status" value="1"/>
</dbReference>
<evidence type="ECO:0000259" key="4">
    <source>
        <dbReference type="PROSITE" id="PS50110"/>
    </source>
</evidence>
<dbReference type="PROSITE" id="PS50110">
    <property type="entry name" value="RESPONSE_REGULATORY"/>
    <property type="match status" value="1"/>
</dbReference>
<evidence type="ECO:0000313" key="5">
    <source>
        <dbReference type="EMBL" id="WFD23096.1"/>
    </source>
</evidence>
<dbReference type="PANTHER" id="PTHR43719:SF28">
    <property type="entry name" value="PEROXIDE STRESS-ACTIVATED HISTIDINE KINASE MAK1-RELATED"/>
    <property type="match status" value="1"/>
</dbReference>
<protein>
    <submittedName>
        <fullName evidence="5">Uncharacterized protein</fullName>
    </submittedName>
</protein>
<sequence length="1059" mass="117460">MELSDAKLEADALHARSESIKADESMLQVQRMSSYMLGMPYVSIKLLGPEPLVQNDDHQEASGKRQLMVIPDIDKDWRFRQSPYRNGLKFFIATPLYGSQGEIIGAFCMGDTKPRPPLDEREKRLFMDLTSMITNSIDLSLSNAQLKRRDELKRCVEYFLRHFLHESEFQETGDQAAVLAEEMDPLTSIEGNMHNAPSDDYMHIFHFAAKTLHVSMDVSGVAIFDLSSFVLTKKPSSIHGKVHEQVIHSRMTRQHQSGWDQSREGFAEETVITQVPAPALLGASEAHVHVPARTAPMGAEHIHTLCQLLTTIHLGEHFREDVPEAIAKLLPEDTVDTLMVPIMGVDRQPFALLCCYSRSGEYAFMLDQMVHTAIQHVRAIGYMIMDVVARQSVVLADRAKSSFISNMSHELRTPLHGILASTELLSDTSLDGMQRSYAHTIESCGHGLLELVNHVLDYTKLYSDGKSTVSYQEKQEQYHDVDLVQLLQEVCDSSLVGHLGQRRTDSRRSSIGSMYDPGPSDAKLLAKSCSVELVIDIEERQEGWFTFCDSGGIRRVLTNLIGNALKFTEEGYILVSLQHTPISEDKIRVSFRVKDTGCGISRTFLDQHLFQPFSQEDPLKGGTGLGLSIVNELMRDMENGMVRVESLPRQGTDIVVSCDMALSLLRGEGYIPRLHVAQSCSVHMLKLASDPKGTSLARNTLCQYLQAWWGFQVLVHEEPADARFLSTSEASRDILLLNTDVQILGTLLQSVPKEGRRLPAVVVLTNLYHGRDYVSLYEEYKRAGGALYLLQKPVGPARLEETLTACLASSHPGAIEELSKVGARIPSFIAEPACDHLRAATPSPSFQEPPSTHLSVPATPMRRTKSWVQDHVSPPLIATPMSPVSRTLAHTLVELDMAIGDEATSPRTSPRSPLLKPLHPASSAHVLFADDNAVNRQVLRAYLRKLSISCSEARDGSEVILKFSSQPSGYFNLILMDYSMPNIDGLSATLAIRQLEEQRAATEAPNDDTDPPKTTIYMLSGTSSSEILRQAYAAGADGYLSKPLSFKVFVSLLKSIGLQ</sequence>
<keyword evidence="1 2" id="KW-0597">Phosphoprotein</keyword>
<dbReference type="InterPro" id="IPR003594">
    <property type="entry name" value="HATPase_dom"/>
</dbReference>
<dbReference type="GO" id="GO:0000155">
    <property type="term" value="F:phosphorelay sensor kinase activity"/>
    <property type="evidence" value="ECO:0007669"/>
    <property type="project" value="InterPro"/>
</dbReference>
<dbReference type="CDD" id="cd00082">
    <property type="entry name" value="HisKA"/>
    <property type="match status" value="1"/>
</dbReference>
<gene>
    <name evidence="5" type="ORF">MEQU1_001780</name>
</gene>
<dbReference type="FunFam" id="1.10.287.130:FF:000023">
    <property type="entry name" value="Sensor histidine kinase/response regulator, putative"/>
    <property type="match status" value="1"/>
</dbReference>
<keyword evidence="6" id="KW-1185">Reference proteome</keyword>
<dbReference type="SUPFAM" id="SSF47384">
    <property type="entry name" value="Homodimeric domain of signal transducing histidine kinase"/>
    <property type="match status" value="1"/>
</dbReference>
<dbReference type="Gene3D" id="3.40.50.2300">
    <property type="match status" value="1"/>
</dbReference>
<dbReference type="AlphaFoldDB" id="A0AAF0EEH1"/>
<dbReference type="Pfam" id="PF00072">
    <property type="entry name" value="Response_reg"/>
    <property type="match status" value="1"/>
</dbReference>
<dbReference type="Gene3D" id="3.30.450.40">
    <property type="match status" value="1"/>
</dbReference>
<proteinExistence type="predicted"/>
<evidence type="ECO:0000259" key="3">
    <source>
        <dbReference type="PROSITE" id="PS50109"/>
    </source>
</evidence>
<feature type="modified residue" description="4-aspartylphosphate" evidence="2">
    <location>
        <position position="977"/>
    </location>
</feature>